<protein>
    <recommendedName>
        <fullName evidence="3">DUF1963 domain-containing protein</fullName>
    </recommendedName>
</protein>
<keyword evidence="2" id="KW-1185">Reference proteome</keyword>
<dbReference type="GeneID" id="86959071"/>
<proteinExistence type="predicted"/>
<name>A0ABQ3NY01_STRVG</name>
<dbReference type="RefSeq" id="WP_030658070.1">
    <property type="nucleotide sequence ID" value="NZ_BMRU01000012.1"/>
</dbReference>
<comment type="caution">
    <text evidence="1">The sequence shown here is derived from an EMBL/GenBank/DDBJ whole genome shotgun (WGS) entry which is preliminary data.</text>
</comment>
<dbReference type="EMBL" id="BNDV01000017">
    <property type="protein sequence ID" value="GHI17641.1"/>
    <property type="molecule type" value="Genomic_DNA"/>
</dbReference>
<dbReference type="SUPFAM" id="SSF103032">
    <property type="entry name" value="Hypothetical protein YwqG"/>
    <property type="match status" value="1"/>
</dbReference>
<organism evidence="1 2">
    <name type="scientific">Streptomyces virginiae</name>
    <name type="common">Streptomyces cinnamonensis</name>
    <dbReference type="NCBI Taxonomy" id="1961"/>
    <lineage>
        <taxon>Bacteria</taxon>
        <taxon>Bacillati</taxon>
        <taxon>Actinomycetota</taxon>
        <taxon>Actinomycetes</taxon>
        <taxon>Kitasatosporales</taxon>
        <taxon>Streptomycetaceae</taxon>
        <taxon>Streptomyces</taxon>
    </lineage>
</organism>
<dbReference type="InterPro" id="IPR015315">
    <property type="entry name" value="DUF1963"/>
</dbReference>
<dbReference type="InterPro" id="IPR035948">
    <property type="entry name" value="YwqG-like_sf"/>
</dbReference>
<evidence type="ECO:0000313" key="2">
    <source>
        <dbReference type="Proteomes" id="UP000660554"/>
    </source>
</evidence>
<dbReference type="Pfam" id="PF09234">
    <property type="entry name" value="DUF1963"/>
    <property type="match status" value="1"/>
</dbReference>
<dbReference type="Proteomes" id="UP000660554">
    <property type="component" value="Unassembled WGS sequence"/>
</dbReference>
<evidence type="ECO:0008006" key="3">
    <source>
        <dbReference type="Google" id="ProtNLM"/>
    </source>
</evidence>
<gene>
    <name evidence="1" type="ORF">Scinn_71040</name>
</gene>
<dbReference type="Gene3D" id="2.30.320.10">
    <property type="entry name" value="YwqG-like"/>
    <property type="match status" value="1"/>
</dbReference>
<sequence>MTHAPAEALHDLAHRLLCPDDAARWIGLLRPGLLLAHAGDGPAAGRLGGLPDLPLDMPWPVWEGNGPLSHVASLDCAALSAAGDSGLALPASGTLLFFLFDGRLDGDGCMVHPEDPGTRPGARVLFVPAGTPTRRHPAPDELPPYPEVALTAQAGLSVPTSDAPGVRAAFGDVADSRAWRQHPVNARPFTSALRALDTRSSCSGHRLGGHAVPVQGPVEWEIAHGVLGPDASWQDPRPDEEAAAWVLLAQIDTDDAADMTWGDAGTLYWLMRPADLAAGRFEEAMFTWQCC</sequence>
<accession>A0ABQ3NY01</accession>
<dbReference type="PANTHER" id="PTHR36436">
    <property type="entry name" value="SLL5081 PROTEIN"/>
    <property type="match status" value="1"/>
</dbReference>
<dbReference type="PANTHER" id="PTHR36436:SF6">
    <property type="entry name" value="SLL5081 PROTEIN"/>
    <property type="match status" value="1"/>
</dbReference>
<reference evidence="2" key="1">
    <citation type="submission" date="2020-09" db="EMBL/GenBank/DDBJ databases">
        <title>Whole genome shotgun sequence of Streptomyces cinnamonensis NBRC 15873.</title>
        <authorList>
            <person name="Komaki H."/>
            <person name="Tamura T."/>
        </authorList>
    </citation>
    <scope>NUCLEOTIDE SEQUENCE [LARGE SCALE GENOMIC DNA]</scope>
    <source>
        <strain evidence="2">NBRC 15873</strain>
    </source>
</reference>
<evidence type="ECO:0000313" key="1">
    <source>
        <dbReference type="EMBL" id="GHI17641.1"/>
    </source>
</evidence>